<dbReference type="PANTHER" id="PTHR30346">
    <property type="entry name" value="TRANSCRIPTIONAL DUAL REGULATOR HCAR-RELATED"/>
    <property type="match status" value="1"/>
</dbReference>
<dbReference type="InterPro" id="IPR036390">
    <property type="entry name" value="WH_DNA-bd_sf"/>
</dbReference>
<dbReference type="GO" id="GO:0003677">
    <property type="term" value="F:DNA binding"/>
    <property type="evidence" value="ECO:0007669"/>
    <property type="project" value="UniProtKB-KW"/>
</dbReference>
<evidence type="ECO:0000256" key="4">
    <source>
        <dbReference type="ARBA" id="ARBA00023163"/>
    </source>
</evidence>
<dbReference type="InterPro" id="IPR000847">
    <property type="entry name" value="LysR_HTH_N"/>
</dbReference>
<dbReference type="SUPFAM" id="SSF53850">
    <property type="entry name" value="Periplasmic binding protein-like II"/>
    <property type="match status" value="1"/>
</dbReference>
<protein>
    <submittedName>
        <fullName evidence="6">DNA-binding transcriptional regulator, LysR family</fullName>
    </submittedName>
</protein>
<evidence type="ECO:0000313" key="6">
    <source>
        <dbReference type="EMBL" id="SDX95094.1"/>
    </source>
</evidence>
<keyword evidence="7" id="KW-1185">Reference proteome</keyword>
<comment type="similarity">
    <text evidence="1">Belongs to the LysR transcriptional regulatory family.</text>
</comment>
<dbReference type="GO" id="GO:0003700">
    <property type="term" value="F:DNA-binding transcription factor activity"/>
    <property type="evidence" value="ECO:0007669"/>
    <property type="project" value="InterPro"/>
</dbReference>
<evidence type="ECO:0000256" key="1">
    <source>
        <dbReference type="ARBA" id="ARBA00009437"/>
    </source>
</evidence>
<dbReference type="AlphaFoldDB" id="A0A1H3FY57"/>
<organism evidence="6 7">
    <name type="scientific">Amycolatopsis xylanica</name>
    <dbReference type="NCBI Taxonomy" id="589385"/>
    <lineage>
        <taxon>Bacteria</taxon>
        <taxon>Bacillati</taxon>
        <taxon>Actinomycetota</taxon>
        <taxon>Actinomycetes</taxon>
        <taxon>Pseudonocardiales</taxon>
        <taxon>Pseudonocardiaceae</taxon>
        <taxon>Amycolatopsis</taxon>
    </lineage>
</organism>
<dbReference type="Gene3D" id="1.10.10.10">
    <property type="entry name" value="Winged helix-like DNA-binding domain superfamily/Winged helix DNA-binding domain"/>
    <property type="match status" value="1"/>
</dbReference>
<dbReference type="PROSITE" id="PS50931">
    <property type="entry name" value="HTH_LYSR"/>
    <property type="match status" value="1"/>
</dbReference>
<dbReference type="InterPro" id="IPR036388">
    <property type="entry name" value="WH-like_DNA-bd_sf"/>
</dbReference>
<dbReference type="PANTHER" id="PTHR30346:SF29">
    <property type="entry name" value="LYSR SUBSTRATE-BINDING"/>
    <property type="match status" value="1"/>
</dbReference>
<dbReference type="SUPFAM" id="SSF46785">
    <property type="entry name" value="Winged helix' DNA-binding domain"/>
    <property type="match status" value="1"/>
</dbReference>
<dbReference type="GO" id="GO:0032993">
    <property type="term" value="C:protein-DNA complex"/>
    <property type="evidence" value="ECO:0007669"/>
    <property type="project" value="TreeGrafter"/>
</dbReference>
<dbReference type="PRINTS" id="PR00039">
    <property type="entry name" value="HTHLYSR"/>
</dbReference>
<accession>A0A1H3FY57</accession>
<keyword evidence="3 6" id="KW-0238">DNA-binding</keyword>
<dbReference type="Pfam" id="PF00126">
    <property type="entry name" value="HTH_1"/>
    <property type="match status" value="1"/>
</dbReference>
<evidence type="ECO:0000256" key="2">
    <source>
        <dbReference type="ARBA" id="ARBA00023015"/>
    </source>
</evidence>
<feature type="domain" description="HTH lysR-type" evidence="5">
    <location>
        <begin position="15"/>
        <end position="72"/>
    </location>
</feature>
<keyword evidence="4" id="KW-0804">Transcription</keyword>
<dbReference type="FunFam" id="1.10.10.10:FF:000001">
    <property type="entry name" value="LysR family transcriptional regulator"/>
    <property type="match status" value="1"/>
</dbReference>
<reference evidence="6 7" key="1">
    <citation type="submission" date="2016-10" db="EMBL/GenBank/DDBJ databases">
        <authorList>
            <person name="de Groot N.N."/>
        </authorList>
    </citation>
    <scope>NUCLEOTIDE SEQUENCE [LARGE SCALE GENOMIC DNA]</scope>
    <source>
        <strain evidence="6 7">CPCC 202699</strain>
    </source>
</reference>
<evidence type="ECO:0000256" key="3">
    <source>
        <dbReference type="ARBA" id="ARBA00023125"/>
    </source>
</evidence>
<dbReference type="EMBL" id="FNON01000004">
    <property type="protein sequence ID" value="SDX95094.1"/>
    <property type="molecule type" value="Genomic_DNA"/>
</dbReference>
<dbReference type="Gene3D" id="3.40.190.290">
    <property type="match status" value="1"/>
</dbReference>
<evidence type="ECO:0000313" key="7">
    <source>
        <dbReference type="Proteomes" id="UP000199515"/>
    </source>
</evidence>
<evidence type="ECO:0000259" key="5">
    <source>
        <dbReference type="PROSITE" id="PS50931"/>
    </source>
</evidence>
<dbReference type="CDD" id="cd05466">
    <property type="entry name" value="PBP2_LTTR_substrate"/>
    <property type="match status" value="1"/>
</dbReference>
<dbReference type="InterPro" id="IPR005119">
    <property type="entry name" value="LysR_subst-bd"/>
</dbReference>
<dbReference type="Proteomes" id="UP000199515">
    <property type="component" value="Unassembled WGS sequence"/>
</dbReference>
<proteinExistence type="inferred from homology"/>
<dbReference type="STRING" id="589385.SAMN05421504_10419"/>
<sequence>MKTVVAIVVVYHGSVQINQLRYFVALSDTAHFTQAAAQLGVTQPSLSQQIKALENSVGSQLVHRTRSRIELTEAGAALLPIARRILADIATAEREILALNDLQAGQVRLGATPSLCTGLLPPMLMAFRRDHPNIQLHIREGGSHDLRAKLSEGALDLALVIDSPLTDDHVLEAVPLLTEELVVVSALHQPRPVPRPRIHIRELRGRPLVMFREGYDLREATLKACRAEGFEPTLAIEGGEMDAVLEFVGAGAGIAVVPTTVVRDRLHRTPIALPGMSRTVSLAHRRGITPTRAAQALHDTITRFLGETAEAGLLPAGVRPI</sequence>
<keyword evidence="2" id="KW-0805">Transcription regulation</keyword>
<name>A0A1H3FY57_9PSEU</name>
<dbReference type="Pfam" id="PF03466">
    <property type="entry name" value="LysR_substrate"/>
    <property type="match status" value="1"/>
</dbReference>
<gene>
    <name evidence="6" type="ORF">SAMN05421504_10419</name>
</gene>